<dbReference type="OrthoDB" id="9807209at2"/>
<dbReference type="AlphaFoldDB" id="A0A1G6W1T5"/>
<dbReference type="InterPro" id="IPR017521">
    <property type="entry name" value="Sugar_tfrase_PEP-CTERM_Stp1"/>
</dbReference>
<keyword evidence="2" id="KW-1185">Reference proteome</keyword>
<dbReference type="PANTHER" id="PTHR12526">
    <property type="entry name" value="GLYCOSYLTRANSFERASE"/>
    <property type="match status" value="1"/>
</dbReference>
<proteinExistence type="predicted"/>
<dbReference type="STRING" id="637679.GCA_001550055_02660"/>
<gene>
    <name evidence="1" type="ORF">SAMN04488071_0945</name>
</gene>
<name>A0A1G6W1T5_9PROT</name>
<dbReference type="Pfam" id="PF13692">
    <property type="entry name" value="Glyco_trans_1_4"/>
    <property type="match status" value="1"/>
</dbReference>
<evidence type="ECO:0000313" key="1">
    <source>
        <dbReference type="EMBL" id="SDD59900.1"/>
    </source>
</evidence>
<accession>A0A1G6W1T5</accession>
<dbReference type="CDD" id="cd03801">
    <property type="entry name" value="GT4_PimA-like"/>
    <property type="match status" value="1"/>
</dbReference>
<protein>
    <submittedName>
        <fullName evidence="1">Sugar transferase, PEP-CTERM/EpsH1 system associated</fullName>
    </submittedName>
</protein>
<dbReference type="RefSeq" id="WP_068305844.1">
    <property type="nucleotide sequence ID" value="NZ_FNAK01000002.1"/>
</dbReference>
<dbReference type="SUPFAM" id="SSF53756">
    <property type="entry name" value="UDP-Glycosyltransferase/glycogen phosphorylase"/>
    <property type="match status" value="1"/>
</dbReference>
<dbReference type="PANTHER" id="PTHR12526:SF600">
    <property type="entry name" value="GLYCOSYL TRANSFERASE GROUP 1"/>
    <property type="match status" value="1"/>
</dbReference>
<keyword evidence="1" id="KW-0808">Transferase</keyword>
<dbReference type="Proteomes" id="UP000183685">
    <property type="component" value="Unassembled WGS sequence"/>
</dbReference>
<sequence>MARILFLAHRIPYPPNKGDKIRSWHFLDHLLKNHEVYLGFYVDQPKDLTHIPFLQSKVKSLCYRCVSRFSQIAGILTGILRGRSMTLSAYPKNKLKAYVDDLFARDEIDLIFLFSAAVAPLVADRPAHIPVVADLVDVDSEKWAAYAQKSSWHLRWLYGREARLLLQFETAIADTAAATVFVSDAEAELFREKLGGDSKARASHINNGVDLKAFDPSRFSALTVSPRTVIFTGAMDYQPNIEAAVWFVSHVWPIVRRTVPDAEFVIAGAPVHSRVRALADKPHVTVLGFVDDMAETIAGAGLVVAPLLTARGIQNKVIEGMAMSKAVVATSAAKEGIDAEPGKHLVVADGAGDFAAAVVAQLQNPAAAAKLGQAARQHMVEHYSWPKSLRRLDALIDRVMPEETQ</sequence>
<evidence type="ECO:0000313" key="2">
    <source>
        <dbReference type="Proteomes" id="UP000183685"/>
    </source>
</evidence>
<dbReference type="NCBIfam" id="TIGR03087">
    <property type="entry name" value="stp1"/>
    <property type="match status" value="1"/>
</dbReference>
<dbReference type="GO" id="GO:0016757">
    <property type="term" value="F:glycosyltransferase activity"/>
    <property type="evidence" value="ECO:0007669"/>
    <property type="project" value="TreeGrafter"/>
</dbReference>
<organism evidence="1 2">
    <name type="scientific">Kordiimonas lacus</name>
    <dbReference type="NCBI Taxonomy" id="637679"/>
    <lineage>
        <taxon>Bacteria</taxon>
        <taxon>Pseudomonadati</taxon>
        <taxon>Pseudomonadota</taxon>
        <taxon>Alphaproteobacteria</taxon>
        <taxon>Kordiimonadales</taxon>
        <taxon>Kordiimonadaceae</taxon>
        <taxon>Kordiimonas</taxon>
    </lineage>
</organism>
<dbReference type="Gene3D" id="3.40.50.2000">
    <property type="entry name" value="Glycogen Phosphorylase B"/>
    <property type="match status" value="2"/>
</dbReference>
<dbReference type="EMBL" id="FNAK01000002">
    <property type="protein sequence ID" value="SDD59900.1"/>
    <property type="molecule type" value="Genomic_DNA"/>
</dbReference>
<reference evidence="1 2" key="1">
    <citation type="submission" date="2016-10" db="EMBL/GenBank/DDBJ databases">
        <authorList>
            <person name="de Groot N.N."/>
        </authorList>
    </citation>
    <scope>NUCLEOTIDE SEQUENCE [LARGE SCALE GENOMIC DNA]</scope>
    <source>
        <strain evidence="1 2">CGMCC 1.9109</strain>
    </source>
</reference>